<keyword evidence="2" id="KW-0472">Membrane</keyword>
<feature type="domain" description="Bacterial sugar transferase" evidence="3">
    <location>
        <begin position="6"/>
        <end position="184"/>
    </location>
</feature>
<dbReference type="GO" id="GO:0016780">
    <property type="term" value="F:phosphotransferase activity, for other substituted phosphate groups"/>
    <property type="evidence" value="ECO:0007669"/>
    <property type="project" value="TreeGrafter"/>
</dbReference>
<dbReference type="RefSeq" id="WP_259866470.1">
    <property type="nucleotide sequence ID" value="NZ_JAMQJZ010000003.1"/>
</dbReference>
<keyword evidence="2" id="KW-0812">Transmembrane</keyword>
<comment type="caution">
    <text evidence="4">The sequence shown here is derived from an EMBL/GenBank/DDBJ whole genome shotgun (WGS) entry which is preliminary data.</text>
</comment>
<dbReference type="PANTHER" id="PTHR30576">
    <property type="entry name" value="COLANIC BIOSYNTHESIS UDP-GLUCOSE LIPID CARRIER TRANSFERASE"/>
    <property type="match status" value="1"/>
</dbReference>
<accession>A0A9X4AHK9</accession>
<dbReference type="AlphaFoldDB" id="A0A9X4AHK9"/>
<evidence type="ECO:0000256" key="1">
    <source>
        <dbReference type="ARBA" id="ARBA00006464"/>
    </source>
</evidence>
<keyword evidence="4" id="KW-0808">Transferase</keyword>
<organism evidence="4 5">
    <name type="scientific">Aquibacillus koreensis</name>
    <dbReference type="NCBI Taxonomy" id="279446"/>
    <lineage>
        <taxon>Bacteria</taxon>
        <taxon>Bacillati</taxon>
        <taxon>Bacillota</taxon>
        <taxon>Bacilli</taxon>
        <taxon>Bacillales</taxon>
        <taxon>Bacillaceae</taxon>
        <taxon>Aquibacillus</taxon>
    </lineage>
</organism>
<comment type="similarity">
    <text evidence="1">Belongs to the bacterial sugar transferase family.</text>
</comment>
<dbReference type="EMBL" id="JAMQJZ010000003">
    <property type="protein sequence ID" value="MDC3419814.1"/>
    <property type="molecule type" value="Genomic_DNA"/>
</dbReference>
<keyword evidence="2" id="KW-1133">Transmembrane helix</keyword>
<feature type="transmembrane region" description="Helical" evidence="2">
    <location>
        <begin position="12"/>
        <end position="32"/>
    </location>
</feature>
<evidence type="ECO:0000313" key="5">
    <source>
        <dbReference type="Proteomes" id="UP001145072"/>
    </source>
</evidence>
<gene>
    <name evidence="4" type="ORF">NC661_05460</name>
</gene>
<protein>
    <submittedName>
        <fullName evidence="4">Sugar transferase</fullName>
    </submittedName>
</protein>
<evidence type="ECO:0000313" key="4">
    <source>
        <dbReference type="EMBL" id="MDC3419814.1"/>
    </source>
</evidence>
<evidence type="ECO:0000256" key="2">
    <source>
        <dbReference type="SAM" id="Phobius"/>
    </source>
</evidence>
<dbReference type="PANTHER" id="PTHR30576:SF10">
    <property type="entry name" value="SLL5057 PROTEIN"/>
    <property type="match status" value="1"/>
</dbReference>
<sequence length="215" mass="24405">MYMKVKRLIDILLSFIGLIVLSPIFLILIIAIKLDSRGPVLFKQKRIGINKTHFNILKFRTMRIDTPKDTPTHLLDNPDQYITKMGKFLRKTSLDELPQIWNIFVGQMSIIGPRPALWNQYDLITERDKYGANNVPPGLTGWAQINGRDELPIEIKAKLDGEYIKRISLWMDVKCFFGTIVSVVKSDGVVEGGTGSNTMVKKELAANKKSEKTVN</sequence>
<dbReference type="InterPro" id="IPR003362">
    <property type="entry name" value="Bact_transf"/>
</dbReference>
<dbReference type="Proteomes" id="UP001145072">
    <property type="component" value="Unassembled WGS sequence"/>
</dbReference>
<proteinExistence type="inferred from homology"/>
<evidence type="ECO:0000259" key="3">
    <source>
        <dbReference type="Pfam" id="PF02397"/>
    </source>
</evidence>
<dbReference type="Pfam" id="PF02397">
    <property type="entry name" value="Bac_transf"/>
    <property type="match status" value="1"/>
</dbReference>
<name>A0A9X4AHK9_9BACI</name>
<keyword evidence="5" id="KW-1185">Reference proteome</keyword>
<reference evidence="4" key="1">
    <citation type="submission" date="2022-06" db="EMBL/GenBank/DDBJ databases">
        <title>Aquibacillus sp. a new bacterium isolated from soil saline samples.</title>
        <authorList>
            <person name="Galisteo C."/>
            <person name="De La Haba R."/>
            <person name="Sanchez-Porro C."/>
            <person name="Ventosa A."/>
        </authorList>
    </citation>
    <scope>NUCLEOTIDE SEQUENCE</scope>
    <source>
        <strain evidence="4">JCM 12387</strain>
    </source>
</reference>